<protein>
    <submittedName>
        <fullName evidence="1">Uncharacterized protein</fullName>
    </submittedName>
</protein>
<reference evidence="1 2" key="1">
    <citation type="journal article" date="2018" name="Proc. Natl. Acad. Sci. U.S.A.">
        <title>Linking secondary metabolites to gene clusters through genome sequencing of six diverse Aspergillus species.</title>
        <authorList>
            <person name="Kaerboelling I."/>
            <person name="Vesth T.C."/>
            <person name="Frisvad J.C."/>
            <person name="Nybo J.L."/>
            <person name="Theobald S."/>
            <person name="Kuo A."/>
            <person name="Bowyer P."/>
            <person name="Matsuda Y."/>
            <person name="Mondo S."/>
            <person name="Lyhne E.K."/>
            <person name="Kogle M.E."/>
            <person name="Clum A."/>
            <person name="Lipzen A."/>
            <person name="Salamov A."/>
            <person name="Ngan C.Y."/>
            <person name="Daum C."/>
            <person name="Chiniquy J."/>
            <person name="Barry K."/>
            <person name="LaButti K."/>
            <person name="Haridas S."/>
            <person name="Simmons B.A."/>
            <person name="Magnuson J.K."/>
            <person name="Mortensen U.H."/>
            <person name="Larsen T.O."/>
            <person name="Grigoriev I.V."/>
            <person name="Baker S.E."/>
            <person name="Andersen M.R."/>
        </authorList>
    </citation>
    <scope>NUCLEOTIDE SEQUENCE [LARGE SCALE GENOMIC DNA]</scope>
    <source>
        <strain evidence="1 2">IBT 24754</strain>
    </source>
</reference>
<dbReference type="AlphaFoldDB" id="A0A2T5LUF5"/>
<dbReference type="Proteomes" id="UP000244073">
    <property type="component" value="Unassembled WGS sequence"/>
</dbReference>
<dbReference type="OrthoDB" id="4924482at2759"/>
<proteinExistence type="predicted"/>
<sequence length="103" mass="11788">DWCFQERAESDPVPAFQIRGRVMVGKVPGDVSLKTLEEIALPRREVRGKNCVSWTRNAIEVLQGIGVVEKFEIEMLMDDALGFADECLRNQEIKMLNYTKRAM</sequence>
<dbReference type="VEuPathDB" id="FungiDB:P175DRAFT_0439594"/>
<organism evidence="1 2">
    <name type="scientific">Aspergillus ochraceoroseus IBT 24754</name>
    <dbReference type="NCBI Taxonomy" id="1392256"/>
    <lineage>
        <taxon>Eukaryota</taxon>
        <taxon>Fungi</taxon>
        <taxon>Dikarya</taxon>
        <taxon>Ascomycota</taxon>
        <taxon>Pezizomycotina</taxon>
        <taxon>Eurotiomycetes</taxon>
        <taxon>Eurotiomycetidae</taxon>
        <taxon>Eurotiales</taxon>
        <taxon>Aspergillaceae</taxon>
        <taxon>Aspergillus</taxon>
        <taxon>Aspergillus subgen. Nidulantes</taxon>
    </lineage>
</organism>
<evidence type="ECO:0000313" key="1">
    <source>
        <dbReference type="EMBL" id="PTU19914.1"/>
    </source>
</evidence>
<comment type="caution">
    <text evidence="1">The sequence shown here is derived from an EMBL/GenBank/DDBJ whole genome shotgun (WGS) entry which is preliminary data.</text>
</comment>
<feature type="non-terminal residue" evidence="1">
    <location>
        <position position="1"/>
    </location>
</feature>
<dbReference type="EMBL" id="MSFN02000005">
    <property type="protein sequence ID" value="PTU19914.1"/>
    <property type="molecule type" value="Genomic_DNA"/>
</dbReference>
<name>A0A2T5LUF5_9EURO</name>
<dbReference type="GeneID" id="63810853"/>
<accession>A0A2T5LUF5</accession>
<dbReference type="RefSeq" id="XP_040751306.1">
    <property type="nucleotide sequence ID" value="XM_040893971.1"/>
</dbReference>
<evidence type="ECO:0000313" key="2">
    <source>
        <dbReference type="Proteomes" id="UP000244073"/>
    </source>
</evidence>
<gene>
    <name evidence="1" type="ORF">P175DRAFT_0439594</name>
</gene>